<sequence length="662" mass="74205">MPARRPARPWTSLALVASAATAYMVLTNGIPAMPSRDGDDGSNLAFTGTIMAENSELLLKNILQDDYPEKSIHSYFSPARLASASRNEDKENFDKMKAAFDACLDEGKARDLGDEPLNRILDEIKKSVPSWRRSGYVKDTVLLLAKQGIAALIDSGTGADDRDPDSVVVTVSPPWSFGLPSKERYEDDTLLEKYRNMTVNVLGAFYPDADKDVFSKVVDFEKKLAAVSPSTEDRLNVTKYYNPMVIDEAAALVPELEIQALISELAPKDVVVERVIVASPEYLDALSGILKDTEKDVLEAYFSWKAIQSLSSYVESDSVKPYKRFRNELTGKEPDSAPDRWRTCVRHVDGGLGWILSRFFIERAFSAQAKEFGDTIIKDIKTEFVKKLNTIEWMDDETTKKAIDKVHNIIQKIGYPTDSPDILNPSKLRGYYKSVDVSSSAFFDNTISMRKFEVGLSWSALGKPVDRDEWGMTASTFPVFNVDTPAYLSYGAFGAVAGHELSHAFDSTGRHYDQNGNYSDWWSEGTVKAFNERAQCFVDQYADYTIPGLDGKPLHVNGWLTLGENIADAGGLSAAFQAWKSRTEDREDQDLPGLSFFSHDQLFFVNYANWWCGKTRKDSAVDSIYTDPHSPKWARVLGTMANSREFRESFQCKDKKPTCELW</sequence>
<dbReference type="OrthoDB" id="6475849at2759"/>
<name>A0A9P1GYP5_9PEZI</name>
<dbReference type="GO" id="GO:0016485">
    <property type="term" value="P:protein processing"/>
    <property type="evidence" value="ECO:0007669"/>
    <property type="project" value="TreeGrafter"/>
</dbReference>
<dbReference type="InterPro" id="IPR000718">
    <property type="entry name" value="Peptidase_M13"/>
</dbReference>
<dbReference type="PANTHER" id="PTHR11733:SF167">
    <property type="entry name" value="FI17812P1-RELATED"/>
    <property type="match status" value="1"/>
</dbReference>
<dbReference type="GO" id="GO:0046872">
    <property type="term" value="F:metal ion binding"/>
    <property type="evidence" value="ECO:0007669"/>
    <property type="project" value="UniProtKB-KW"/>
</dbReference>
<comment type="cofactor">
    <cofactor evidence="1">
        <name>Zn(2+)</name>
        <dbReference type="ChEBI" id="CHEBI:29105"/>
    </cofactor>
</comment>
<protein>
    <recommendedName>
        <fullName evidence="12">Endothelin-converting enzyme 1</fullName>
    </recommendedName>
</protein>
<evidence type="ECO:0000256" key="1">
    <source>
        <dbReference type="ARBA" id="ARBA00001947"/>
    </source>
</evidence>
<comment type="caution">
    <text evidence="10">The sequence shown here is derived from an EMBL/GenBank/DDBJ whole genome shotgun (WGS) entry which is preliminary data.</text>
</comment>
<dbReference type="Gene3D" id="3.40.390.10">
    <property type="entry name" value="Collagenase (Catalytic Domain)"/>
    <property type="match status" value="1"/>
</dbReference>
<dbReference type="PRINTS" id="PR00786">
    <property type="entry name" value="NEPRILYSIN"/>
</dbReference>
<evidence type="ECO:0000256" key="2">
    <source>
        <dbReference type="ARBA" id="ARBA00007357"/>
    </source>
</evidence>
<evidence type="ECO:0008006" key="12">
    <source>
        <dbReference type="Google" id="ProtNLM"/>
    </source>
</evidence>
<evidence type="ECO:0000259" key="9">
    <source>
        <dbReference type="Pfam" id="PF05649"/>
    </source>
</evidence>
<evidence type="ECO:0000256" key="3">
    <source>
        <dbReference type="ARBA" id="ARBA00022670"/>
    </source>
</evidence>
<dbReference type="CDD" id="cd08662">
    <property type="entry name" value="M13"/>
    <property type="match status" value="1"/>
</dbReference>
<keyword evidence="6" id="KW-0862">Zinc</keyword>
<comment type="similarity">
    <text evidence="2">Belongs to the peptidase M13 family.</text>
</comment>
<keyword evidence="3" id="KW-0645">Protease</keyword>
<evidence type="ECO:0000256" key="4">
    <source>
        <dbReference type="ARBA" id="ARBA00022723"/>
    </source>
</evidence>
<dbReference type="SUPFAM" id="SSF55486">
    <property type="entry name" value="Metalloproteases ('zincins'), catalytic domain"/>
    <property type="match status" value="1"/>
</dbReference>
<evidence type="ECO:0000256" key="5">
    <source>
        <dbReference type="ARBA" id="ARBA00022801"/>
    </source>
</evidence>
<organism evidence="10 11">
    <name type="scientific">Parascedosporium putredinis</name>
    <dbReference type="NCBI Taxonomy" id="1442378"/>
    <lineage>
        <taxon>Eukaryota</taxon>
        <taxon>Fungi</taxon>
        <taxon>Dikarya</taxon>
        <taxon>Ascomycota</taxon>
        <taxon>Pezizomycotina</taxon>
        <taxon>Sordariomycetes</taxon>
        <taxon>Hypocreomycetidae</taxon>
        <taxon>Microascales</taxon>
        <taxon>Microascaceae</taxon>
        <taxon>Parascedosporium</taxon>
    </lineage>
</organism>
<keyword evidence="7" id="KW-0482">Metalloprotease</keyword>
<accession>A0A9P1GYP5</accession>
<dbReference type="PANTHER" id="PTHR11733">
    <property type="entry name" value="ZINC METALLOPROTEASE FAMILY M13 NEPRILYSIN-RELATED"/>
    <property type="match status" value="1"/>
</dbReference>
<dbReference type="Pfam" id="PF05649">
    <property type="entry name" value="Peptidase_M13_N"/>
    <property type="match status" value="1"/>
</dbReference>
<keyword evidence="5" id="KW-0378">Hydrolase</keyword>
<keyword evidence="11" id="KW-1185">Reference proteome</keyword>
<proteinExistence type="inferred from homology"/>
<dbReference type="PROSITE" id="PS51885">
    <property type="entry name" value="NEPRILYSIN"/>
    <property type="match status" value="1"/>
</dbReference>
<dbReference type="Proteomes" id="UP000838763">
    <property type="component" value="Unassembled WGS sequence"/>
</dbReference>
<feature type="domain" description="Peptidase M13 N-terminal" evidence="9">
    <location>
        <begin position="47"/>
        <end position="416"/>
    </location>
</feature>
<dbReference type="Pfam" id="PF01431">
    <property type="entry name" value="Peptidase_M13"/>
    <property type="match status" value="1"/>
</dbReference>
<dbReference type="InterPro" id="IPR018497">
    <property type="entry name" value="Peptidase_M13_C"/>
</dbReference>
<evidence type="ECO:0000259" key="8">
    <source>
        <dbReference type="Pfam" id="PF01431"/>
    </source>
</evidence>
<keyword evidence="4" id="KW-0479">Metal-binding</keyword>
<evidence type="ECO:0000313" key="10">
    <source>
        <dbReference type="EMBL" id="CAI4212311.1"/>
    </source>
</evidence>
<feature type="domain" description="Peptidase M13 C-terminal" evidence="8">
    <location>
        <begin position="478"/>
        <end position="656"/>
    </location>
</feature>
<dbReference type="InterPro" id="IPR042089">
    <property type="entry name" value="Peptidase_M13_dom_2"/>
</dbReference>
<dbReference type="EMBL" id="CALLCH030000004">
    <property type="protein sequence ID" value="CAI4212311.1"/>
    <property type="molecule type" value="Genomic_DNA"/>
</dbReference>
<reference evidence="10" key="1">
    <citation type="submission" date="2022-11" db="EMBL/GenBank/DDBJ databases">
        <authorList>
            <person name="Scott C."/>
            <person name="Bruce N."/>
        </authorList>
    </citation>
    <scope>NUCLEOTIDE SEQUENCE</scope>
</reference>
<gene>
    <name evidence="10" type="ORF">PPNO1_LOCUS2078</name>
</gene>
<dbReference type="GO" id="GO:0004222">
    <property type="term" value="F:metalloendopeptidase activity"/>
    <property type="evidence" value="ECO:0007669"/>
    <property type="project" value="InterPro"/>
</dbReference>
<evidence type="ECO:0000256" key="6">
    <source>
        <dbReference type="ARBA" id="ARBA00022833"/>
    </source>
</evidence>
<dbReference type="InterPro" id="IPR008753">
    <property type="entry name" value="Peptidase_M13_N"/>
</dbReference>
<dbReference type="AlphaFoldDB" id="A0A9P1GYP5"/>
<dbReference type="GO" id="GO:0005886">
    <property type="term" value="C:plasma membrane"/>
    <property type="evidence" value="ECO:0007669"/>
    <property type="project" value="TreeGrafter"/>
</dbReference>
<dbReference type="InterPro" id="IPR024079">
    <property type="entry name" value="MetalloPept_cat_dom_sf"/>
</dbReference>
<evidence type="ECO:0000313" key="11">
    <source>
        <dbReference type="Proteomes" id="UP000838763"/>
    </source>
</evidence>
<dbReference type="Gene3D" id="1.10.1380.10">
    <property type="entry name" value="Neutral endopeptidase , domain2"/>
    <property type="match status" value="1"/>
</dbReference>
<evidence type="ECO:0000256" key="7">
    <source>
        <dbReference type="ARBA" id="ARBA00023049"/>
    </source>
</evidence>